<keyword evidence="2" id="KW-1185">Reference proteome</keyword>
<dbReference type="Proteomes" id="UP001150941">
    <property type="component" value="Unassembled WGS sequence"/>
</dbReference>
<reference evidence="1" key="2">
    <citation type="journal article" date="2023" name="IMA Fungus">
        <title>Comparative genomic study of the Penicillium genus elucidates a diverse pangenome and 15 lateral gene transfer events.</title>
        <authorList>
            <person name="Petersen C."/>
            <person name="Sorensen T."/>
            <person name="Nielsen M.R."/>
            <person name="Sondergaard T.E."/>
            <person name="Sorensen J.L."/>
            <person name="Fitzpatrick D.A."/>
            <person name="Frisvad J.C."/>
            <person name="Nielsen K.L."/>
        </authorList>
    </citation>
    <scope>NUCLEOTIDE SEQUENCE</scope>
    <source>
        <strain evidence="1">IBT 19713</strain>
    </source>
</reference>
<name>A0A9W9NE57_9EURO</name>
<dbReference type="EMBL" id="JAPQKS010000008">
    <property type="protein sequence ID" value="KAJ5217163.1"/>
    <property type="molecule type" value="Genomic_DNA"/>
</dbReference>
<dbReference type="RefSeq" id="XP_058326034.1">
    <property type="nucleotide sequence ID" value="XM_058479466.1"/>
</dbReference>
<dbReference type="GeneID" id="83206770"/>
<dbReference type="AlphaFoldDB" id="A0A9W9NE57"/>
<reference evidence="1" key="1">
    <citation type="submission" date="2022-11" db="EMBL/GenBank/DDBJ databases">
        <authorList>
            <person name="Petersen C."/>
        </authorList>
    </citation>
    <scope>NUCLEOTIDE SEQUENCE</scope>
    <source>
        <strain evidence="1">IBT 19713</strain>
    </source>
</reference>
<protein>
    <recommendedName>
        <fullName evidence="3">Dienelactone hydrolase domain-containing protein</fullName>
    </recommendedName>
</protein>
<evidence type="ECO:0000313" key="2">
    <source>
        <dbReference type="Proteomes" id="UP001150941"/>
    </source>
</evidence>
<accession>A0A9W9NE57</accession>
<evidence type="ECO:0000313" key="1">
    <source>
        <dbReference type="EMBL" id="KAJ5217163.1"/>
    </source>
</evidence>
<gene>
    <name evidence="1" type="ORF">N7468_010171</name>
</gene>
<proteinExistence type="predicted"/>
<evidence type="ECO:0008006" key="3">
    <source>
        <dbReference type="Google" id="ProtNLM"/>
    </source>
</evidence>
<organism evidence="1 2">
    <name type="scientific">Penicillium chermesinum</name>
    <dbReference type="NCBI Taxonomy" id="63820"/>
    <lineage>
        <taxon>Eukaryota</taxon>
        <taxon>Fungi</taxon>
        <taxon>Dikarya</taxon>
        <taxon>Ascomycota</taxon>
        <taxon>Pezizomycotina</taxon>
        <taxon>Eurotiomycetes</taxon>
        <taxon>Eurotiomycetidae</taxon>
        <taxon>Eurotiales</taxon>
        <taxon>Aspergillaceae</taxon>
        <taxon>Penicillium</taxon>
    </lineage>
</organism>
<comment type="caution">
    <text evidence="1">The sequence shown here is derived from an EMBL/GenBank/DDBJ whole genome shotgun (WGS) entry which is preliminary data.</text>
</comment>
<sequence length="59" mass="6658">MASEAEDFVSALQKQSDNLVKFKRMEGCTHGFDKRTTDGTEHAKAKKMAYEMAVEMLKS</sequence>